<name>A0A4R6YWE3_9GAMM</name>
<keyword evidence="3" id="KW-1185">Reference proteome</keyword>
<dbReference type="SUPFAM" id="SSF55729">
    <property type="entry name" value="Acyl-CoA N-acyltransferases (Nat)"/>
    <property type="match status" value="1"/>
</dbReference>
<evidence type="ECO:0000313" key="2">
    <source>
        <dbReference type="EMBL" id="TDR43138.1"/>
    </source>
</evidence>
<dbReference type="OrthoDB" id="187903at2"/>
<dbReference type="InterPro" id="IPR000182">
    <property type="entry name" value="GNAT_dom"/>
</dbReference>
<organism evidence="2 3">
    <name type="scientific">Tahibacter aquaticus</name>
    <dbReference type="NCBI Taxonomy" id="520092"/>
    <lineage>
        <taxon>Bacteria</taxon>
        <taxon>Pseudomonadati</taxon>
        <taxon>Pseudomonadota</taxon>
        <taxon>Gammaproteobacteria</taxon>
        <taxon>Lysobacterales</taxon>
        <taxon>Rhodanobacteraceae</taxon>
        <taxon>Tahibacter</taxon>
    </lineage>
</organism>
<feature type="domain" description="N-acetyltransferase" evidence="1">
    <location>
        <begin position="29"/>
        <end position="132"/>
    </location>
</feature>
<dbReference type="EMBL" id="SNZH01000007">
    <property type="protein sequence ID" value="TDR43138.1"/>
    <property type="molecule type" value="Genomic_DNA"/>
</dbReference>
<dbReference type="RefSeq" id="WP_133819051.1">
    <property type="nucleotide sequence ID" value="NZ_SNZH01000007.1"/>
</dbReference>
<comment type="caution">
    <text evidence="2">The sequence shown here is derived from an EMBL/GenBank/DDBJ whole genome shotgun (WGS) entry which is preliminary data.</text>
</comment>
<dbReference type="Gene3D" id="3.40.630.30">
    <property type="match status" value="1"/>
</dbReference>
<accession>A0A4R6YWE3</accession>
<reference evidence="2 3" key="1">
    <citation type="submission" date="2019-03" db="EMBL/GenBank/DDBJ databases">
        <title>Genomic Encyclopedia of Type Strains, Phase IV (KMG-IV): sequencing the most valuable type-strain genomes for metagenomic binning, comparative biology and taxonomic classification.</title>
        <authorList>
            <person name="Goeker M."/>
        </authorList>
    </citation>
    <scope>NUCLEOTIDE SEQUENCE [LARGE SCALE GENOMIC DNA]</scope>
    <source>
        <strain evidence="2 3">DSM 21667</strain>
    </source>
</reference>
<sequence>MTRIECLSGTAVTPHLAAVAALRIDVFRDWPYCYQGSAEYEARYLSTYAHSPRSLFVLAFDGDAVVGASTAIPLADETAAFQQPFLQRGMTLDTVFYFGESVLLPAYRGRRLGHAFFDAREARARELGGFALTAFCAVERSADDPRRPPRHRDNDAFWCKRGYRRQDDMFCRLEWQEIGHEQTSLHDLRFWLRPLDEE</sequence>
<dbReference type="Proteomes" id="UP000295293">
    <property type="component" value="Unassembled WGS sequence"/>
</dbReference>
<dbReference type="Pfam" id="PF00583">
    <property type="entry name" value="Acetyltransf_1"/>
    <property type="match status" value="1"/>
</dbReference>
<dbReference type="GO" id="GO:0016747">
    <property type="term" value="F:acyltransferase activity, transferring groups other than amino-acyl groups"/>
    <property type="evidence" value="ECO:0007669"/>
    <property type="project" value="InterPro"/>
</dbReference>
<gene>
    <name evidence="2" type="ORF">DFR29_107146</name>
</gene>
<evidence type="ECO:0000313" key="3">
    <source>
        <dbReference type="Proteomes" id="UP000295293"/>
    </source>
</evidence>
<dbReference type="InterPro" id="IPR016181">
    <property type="entry name" value="Acyl_CoA_acyltransferase"/>
</dbReference>
<evidence type="ECO:0000259" key="1">
    <source>
        <dbReference type="Pfam" id="PF00583"/>
    </source>
</evidence>
<protein>
    <recommendedName>
        <fullName evidence="1">N-acetyltransferase domain-containing protein</fullName>
    </recommendedName>
</protein>
<dbReference type="CDD" id="cd04301">
    <property type="entry name" value="NAT_SF"/>
    <property type="match status" value="1"/>
</dbReference>
<dbReference type="AlphaFoldDB" id="A0A4R6YWE3"/>
<proteinExistence type="predicted"/>